<evidence type="ECO:0000256" key="7">
    <source>
        <dbReference type="SAM" id="Phobius"/>
    </source>
</evidence>
<evidence type="ECO:0000259" key="8">
    <source>
        <dbReference type="Pfam" id="PF00892"/>
    </source>
</evidence>
<feature type="transmembrane region" description="Helical" evidence="7">
    <location>
        <begin position="144"/>
        <end position="168"/>
    </location>
</feature>
<dbReference type="InterPro" id="IPR050638">
    <property type="entry name" value="AA-Vitamin_Transporters"/>
</dbReference>
<feature type="transmembrane region" description="Helical" evidence="7">
    <location>
        <begin position="35"/>
        <end position="53"/>
    </location>
</feature>
<evidence type="ECO:0000313" key="10">
    <source>
        <dbReference type="Proteomes" id="UP001519288"/>
    </source>
</evidence>
<evidence type="ECO:0000256" key="5">
    <source>
        <dbReference type="ARBA" id="ARBA00022989"/>
    </source>
</evidence>
<dbReference type="PANTHER" id="PTHR32322:SF18">
    <property type="entry name" value="S-ADENOSYLMETHIONINE_S-ADENOSYLHOMOCYSTEINE TRANSPORTER"/>
    <property type="match status" value="1"/>
</dbReference>
<keyword evidence="10" id="KW-1185">Reference proteome</keyword>
<comment type="subcellular location">
    <subcellularLocation>
        <location evidence="1">Cell membrane</location>
        <topology evidence="1">Multi-pass membrane protein</topology>
    </subcellularLocation>
</comment>
<keyword evidence="4 7" id="KW-0812">Transmembrane</keyword>
<comment type="similarity">
    <text evidence="2">Belongs to the EamA transporter family.</text>
</comment>
<evidence type="ECO:0000256" key="4">
    <source>
        <dbReference type="ARBA" id="ARBA00022692"/>
    </source>
</evidence>
<comment type="caution">
    <text evidence="9">The sequence shown here is derived from an EMBL/GenBank/DDBJ whole genome shotgun (WGS) entry which is preliminary data.</text>
</comment>
<dbReference type="EMBL" id="JAGGLD010000001">
    <property type="protein sequence ID" value="MBP2000231.1"/>
    <property type="molecule type" value="Genomic_DNA"/>
</dbReference>
<feature type="transmembrane region" description="Helical" evidence="7">
    <location>
        <begin position="215"/>
        <end position="237"/>
    </location>
</feature>
<feature type="transmembrane region" description="Helical" evidence="7">
    <location>
        <begin position="271"/>
        <end position="292"/>
    </location>
</feature>
<dbReference type="Proteomes" id="UP001519288">
    <property type="component" value="Unassembled WGS sequence"/>
</dbReference>
<sequence length="304" mass="33047">MIYVAFSMICLIFGTTFLAIKWGIDAGLTPFFGGGLRFFLAGLILFCFMVWRGKASLSLLLRKEMLLTGLGLTFGTFGSLYWAEQYIASGIAAALTATGPLMILILQTCILHQKSKVSSFVGCTIGFAGVVILLLPALTTNQGGFLWIVACATVLMGEVFYAGGTLYLKQVMPRFQNVSPVALNAVQMMYGGAGILTVSLCTEDIHLNVLLQPHAIYSLIYLIVIGSMVAHTLYYWLVVKTTPLFPSTWLYISPIIAIGLGMVIYNEPISWNMLVGVLIIITGLVLVNASALRQLFTRTRSIAS</sequence>
<reference evidence="9 10" key="1">
    <citation type="submission" date="2021-03" db="EMBL/GenBank/DDBJ databases">
        <title>Genomic Encyclopedia of Type Strains, Phase IV (KMG-IV): sequencing the most valuable type-strain genomes for metagenomic binning, comparative biology and taxonomic classification.</title>
        <authorList>
            <person name="Goeker M."/>
        </authorList>
    </citation>
    <scope>NUCLEOTIDE SEQUENCE [LARGE SCALE GENOMIC DNA]</scope>
    <source>
        <strain evidence="9 10">DSM 26806</strain>
    </source>
</reference>
<organism evidence="9 10">
    <name type="scientific">Paenibacillus shirakamiensis</name>
    <dbReference type="NCBI Taxonomy" id="1265935"/>
    <lineage>
        <taxon>Bacteria</taxon>
        <taxon>Bacillati</taxon>
        <taxon>Bacillota</taxon>
        <taxon>Bacilli</taxon>
        <taxon>Bacillales</taxon>
        <taxon>Paenibacillaceae</taxon>
        <taxon>Paenibacillus</taxon>
    </lineage>
</organism>
<feature type="transmembrane region" description="Helical" evidence="7">
    <location>
        <begin position="89"/>
        <end position="110"/>
    </location>
</feature>
<evidence type="ECO:0000256" key="3">
    <source>
        <dbReference type="ARBA" id="ARBA00022475"/>
    </source>
</evidence>
<name>A0ABS4JH09_9BACL</name>
<accession>A0ABS4JH09</accession>
<feature type="transmembrane region" description="Helical" evidence="7">
    <location>
        <begin position="117"/>
        <end position="138"/>
    </location>
</feature>
<keyword evidence="3" id="KW-1003">Cell membrane</keyword>
<proteinExistence type="inferred from homology"/>
<feature type="transmembrane region" description="Helical" evidence="7">
    <location>
        <begin position="65"/>
        <end position="83"/>
    </location>
</feature>
<keyword evidence="6 7" id="KW-0472">Membrane</keyword>
<dbReference type="PANTHER" id="PTHR32322">
    <property type="entry name" value="INNER MEMBRANE TRANSPORTER"/>
    <property type="match status" value="1"/>
</dbReference>
<feature type="domain" description="EamA" evidence="8">
    <location>
        <begin position="6"/>
        <end position="134"/>
    </location>
</feature>
<dbReference type="RefSeq" id="WP_209860085.1">
    <property type="nucleotide sequence ID" value="NZ_JAGGLD010000001.1"/>
</dbReference>
<evidence type="ECO:0000256" key="2">
    <source>
        <dbReference type="ARBA" id="ARBA00007362"/>
    </source>
</evidence>
<protein>
    <submittedName>
        <fullName evidence="9">Drug/metabolite transporter (DMT)-like permease</fullName>
    </submittedName>
</protein>
<evidence type="ECO:0000256" key="1">
    <source>
        <dbReference type="ARBA" id="ARBA00004651"/>
    </source>
</evidence>
<feature type="transmembrane region" description="Helical" evidence="7">
    <location>
        <begin position="180"/>
        <end position="200"/>
    </location>
</feature>
<feature type="domain" description="EamA" evidence="8">
    <location>
        <begin position="152"/>
        <end position="288"/>
    </location>
</feature>
<evidence type="ECO:0000313" key="9">
    <source>
        <dbReference type="EMBL" id="MBP2000231.1"/>
    </source>
</evidence>
<dbReference type="InterPro" id="IPR037185">
    <property type="entry name" value="EmrE-like"/>
</dbReference>
<feature type="transmembrane region" description="Helical" evidence="7">
    <location>
        <begin position="249"/>
        <end position="265"/>
    </location>
</feature>
<evidence type="ECO:0000256" key="6">
    <source>
        <dbReference type="ARBA" id="ARBA00023136"/>
    </source>
</evidence>
<dbReference type="InterPro" id="IPR000620">
    <property type="entry name" value="EamA_dom"/>
</dbReference>
<gene>
    <name evidence="9" type="ORF">J2Z69_001250</name>
</gene>
<dbReference type="Pfam" id="PF00892">
    <property type="entry name" value="EamA"/>
    <property type="match status" value="2"/>
</dbReference>
<keyword evidence="5 7" id="KW-1133">Transmembrane helix</keyword>
<dbReference type="SUPFAM" id="SSF103481">
    <property type="entry name" value="Multidrug resistance efflux transporter EmrE"/>
    <property type="match status" value="2"/>
</dbReference>